<evidence type="ECO:0000256" key="2">
    <source>
        <dbReference type="ARBA" id="ARBA00022691"/>
    </source>
</evidence>
<evidence type="ECO:0000256" key="3">
    <source>
        <dbReference type="ARBA" id="ARBA00022723"/>
    </source>
</evidence>
<evidence type="ECO:0000256" key="4">
    <source>
        <dbReference type="ARBA" id="ARBA00023004"/>
    </source>
</evidence>
<dbReference type="SFLD" id="SFLDG01123">
    <property type="entry name" value="methyltransferase_(Class_B)"/>
    <property type="match status" value="1"/>
</dbReference>
<dbReference type="GO" id="GO:0051536">
    <property type="term" value="F:iron-sulfur cluster binding"/>
    <property type="evidence" value="ECO:0007669"/>
    <property type="project" value="UniProtKB-KW"/>
</dbReference>
<dbReference type="EMBL" id="JACQWF010000293">
    <property type="protein sequence ID" value="MBI4596033.1"/>
    <property type="molecule type" value="Genomic_DNA"/>
</dbReference>
<name>A0A933GMF0_UNCTE</name>
<feature type="non-terminal residue" evidence="7">
    <location>
        <position position="1"/>
    </location>
</feature>
<dbReference type="Gene3D" id="3.40.50.280">
    <property type="entry name" value="Cobalamin-binding domain"/>
    <property type="match status" value="1"/>
</dbReference>
<dbReference type="InterPro" id="IPR058240">
    <property type="entry name" value="rSAM_sf"/>
</dbReference>
<dbReference type="Pfam" id="PF04055">
    <property type="entry name" value="Radical_SAM"/>
    <property type="match status" value="1"/>
</dbReference>
<keyword evidence="5" id="KW-0411">Iron-sulfur</keyword>
<sequence>DIMEADIVFTSSMIVQKKSLEKVIKLVNKLGKPVVAGGPYPTSSFEKISGVDHFVLNEAEATLPQFLEDSRLGKAKHLYMDKSRPDITATPIPRFDLLNLKLYSTMALQYSRGCPFACEFCDIIEMFGRHPRTKTPAQFLAEVQSLYNRGYRGALFIVDDNFIGNKKNVKQLLPRIAAWQKAMHYPFSLFTEASVDLASDEELMDMMVQAGFDMVFLGIETPVKESLALTHKNQNLKCDLLQSVHTIQKKGMEVAGGFILGFDNDPEDIFERQVHFIQKAGIPAAMVGLLTALPNTRLYHRLKSENRLIEESAGNNNNEVRLNFLPKMDMNKLLTGYREVIAKIYKPELYFQRCLSFLKNLKPQTNFNRKISYTEVRAFILSLLVQTFSFYGWHYWKFLITAIFTKPSLFGEAVAMAIKGHHFLKLTREVLAADNFKAYLEKISGSFQERIKENSGLELEEMLKDLTAYRKRVSGQLQKKYRRLHKDFRPYVEEALINLEKFIDNRLAELSASSSVPQRVKILEN</sequence>
<evidence type="ECO:0000256" key="5">
    <source>
        <dbReference type="ARBA" id="ARBA00023014"/>
    </source>
</evidence>
<dbReference type="Proteomes" id="UP000772181">
    <property type="component" value="Unassembled WGS sequence"/>
</dbReference>
<dbReference type="InterPro" id="IPR006638">
    <property type="entry name" value="Elp3/MiaA/NifB-like_rSAM"/>
</dbReference>
<comment type="caution">
    <text evidence="7">The sequence shown here is derived from an EMBL/GenBank/DDBJ whole genome shotgun (WGS) entry which is preliminary data.</text>
</comment>
<comment type="cofactor">
    <cofactor evidence="1">
        <name>[4Fe-4S] cluster</name>
        <dbReference type="ChEBI" id="CHEBI:49883"/>
    </cofactor>
</comment>
<proteinExistence type="predicted"/>
<evidence type="ECO:0000256" key="1">
    <source>
        <dbReference type="ARBA" id="ARBA00001966"/>
    </source>
</evidence>
<dbReference type="Pfam" id="PF13282">
    <property type="entry name" value="DUF4070"/>
    <property type="match status" value="1"/>
</dbReference>
<dbReference type="InterPro" id="IPR034530">
    <property type="entry name" value="HpnP-like"/>
</dbReference>
<keyword evidence="3" id="KW-0479">Metal-binding</keyword>
<dbReference type="InterPro" id="IPR025274">
    <property type="entry name" value="DUF4070"/>
</dbReference>
<dbReference type="PROSITE" id="PS51918">
    <property type="entry name" value="RADICAL_SAM"/>
    <property type="match status" value="1"/>
</dbReference>
<dbReference type="SFLD" id="SFLDS00029">
    <property type="entry name" value="Radical_SAM"/>
    <property type="match status" value="1"/>
</dbReference>
<dbReference type="GO" id="GO:0005829">
    <property type="term" value="C:cytosol"/>
    <property type="evidence" value="ECO:0007669"/>
    <property type="project" value="TreeGrafter"/>
</dbReference>
<gene>
    <name evidence="7" type="ORF">HY730_06600</name>
</gene>
<dbReference type="SFLD" id="SFLDF00303">
    <property type="entry name" value="hopanoid_C2-methyltransferase"/>
    <property type="match status" value="1"/>
</dbReference>
<reference evidence="7" key="1">
    <citation type="submission" date="2020-07" db="EMBL/GenBank/DDBJ databases">
        <title>Huge and variable diversity of episymbiotic CPR bacteria and DPANN archaea in groundwater ecosystems.</title>
        <authorList>
            <person name="He C.Y."/>
            <person name="Keren R."/>
            <person name="Whittaker M."/>
            <person name="Farag I.F."/>
            <person name="Doudna J."/>
            <person name="Cate J.H.D."/>
            <person name="Banfield J.F."/>
        </authorList>
    </citation>
    <scope>NUCLEOTIDE SEQUENCE</scope>
    <source>
        <strain evidence="7">NC_groundwater_1482_Ag_S-0.65um_47_24</strain>
    </source>
</reference>
<evidence type="ECO:0000313" key="8">
    <source>
        <dbReference type="Proteomes" id="UP000772181"/>
    </source>
</evidence>
<dbReference type="InterPro" id="IPR034466">
    <property type="entry name" value="Methyltransferase_Class_B"/>
</dbReference>
<dbReference type="InterPro" id="IPR007197">
    <property type="entry name" value="rSAM"/>
</dbReference>
<protein>
    <submittedName>
        <fullName evidence="7">B12-binding domain-containing radical SAM protein</fullName>
    </submittedName>
</protein>
<dbReference type="Gene3D" id="3.80.30.20">
    <property type="entry name" value="tm_1862 like domain"/>
    <property type="match status" value="1"/>
</dbReference>
<dbReference type="PANTHER" id="PTHR43409:SF3">
    <property type="entry name" value="HYPOTHETICAL METHYLTRANSFERASE"/>
    <property type="match status" value="1"/>
</dbReference>
<dbReference type="SFLD" id="SFLDG01082">
    <property type="entry name" value="B12-binding_domain_containing"/>
    <property type="match status" value="1"/>
</dbReference>
<dbReference type="GO" id="GO:0046872">
    <property type="term" value="F:metal ion binding"/>
    <property type="evidence" value="ECO:0007669"/>
    <property type="project" value="UniProtKB-KW"/>
</dbReference>
<feature type="domain" description="Radical SAM core" evidence="6">
    <location>
        <begin position="100"/>
        <end position="327"/>
    </location>
</feature>
<dbReference type="PANTHER" id="PTHR43409">
    <property type="entry name" value="ANAEROBIC MAGNESIUM-PROTOPORPHYRIN IX MONOMETHYL ESTER CYCLASE-RELATED"/>
    <property type="match status" value="1"/>
</dbReference>
<dbReference type="InterPro" id="IPR023404">
    <property type="entry name" value="rSAM_horseshoe"/>
</dbReference>
<accession>A0A933GMF0</accession>
<keyword evidence="2" id="KW-0949">S-adenosyl-L-methionine</keyword>
<dbReference type="AlphaFoldDB" id="A0A933GMF0"/>
<evidence type="ECO:0000259" key="6">
    <source>
        <dbReference type="PROSITE" id="PS51918"/>
    </source>
</evidence>
<keyword evidence="4" id="KW-0408">Iron</keyword>
<dbReference type="InterPro" id="IPR051198">
    <property type="entry name" value="BchE-like"/>
</dbReference>
<organism evidence="7 8">
    <name type="scientific">Tectimicrobiota bacterium</name>
    <dbReference type="NCBI Taxonomy" id="2528274"/>
    <lineage>
        <taxon>Bacteria</taxon>
        <taxon>Pseudomonadati</taxon>
        <taxon>Nitrospinota/Tectimicrobiota group</taxon>
        <taxon>Candidatus Tectimicrobiota</taxon>
    </lineage>
</organism>
<dbReference type="SUPFAM" id="SSF102114">
    <property type="entry name" value="Radical SAM enzymes"/>
    <property type="match status" value="1"/>
</dbReference>
<dbReference type="GO" id="GO:0003824">
    <property type="term" value="F:catalytic activity"/>
    <property type="evidence" value="ECO:0007669"/>
    <property type="project" value="InterPro"/>
</dbReference>
<evidence type="ECO:0000313" key="7">
    <source>
        <dbReference type="EMBL" id="MBI4596033.1"/>
    </source>
</evidence>
<dbReference type="SMART" id="SM00729">
    <property type="entry name" value="Elp3"/>
    <property type="match status" value="1"/>
</dbReference>